<comment type="similarity">
    <text evidence="1">Belongs to the transglycosylase Slt family.</text>
</comment>
<dbReference type="PANTHER" id="PTHR35936">
    <property type="entry name" value="MEMBRANE-BOUND LYTIC MUREIN TRANSGLYCOSYLASE F"/>
    <property type="match status" value="1"/>
</dbReference>
<keyword evidence="4 8" id="KW-0472">Membrane</keyword>
<dbReference type="Gene3D" id="3.40.190.10">
    <property type="entry name" value="Periplasmic binding protein-like II"/>
    <property type="match status" value="2"/>
</dbReference>
<evidence type="ECO:0000259" key="9">
    <source>
        <dbReference type="SMART" id="SM00062"/>
    </source>
</evidence>
<comment type="caution">
    <text evidence="8">Lacks conserved residue(s) required for the propagation of feature annotation.</text>
</comment>
<evidence type="ECO:0000256" key="5">
    <source>
        <dbReference type="ARBA" id="ARBA00023237"/>
    </source>
</evidence>
<comment type="domain">
    <text evidence="8">The N-terminal domain does not have lytic activity and probably modulates enzymatic activity. The C-terminal domain is the catalytic active domain.</text>
</comment>
<dbReference type="InterPro" id="IPR008258">
    <property type="entry name" value="Transglycosylase_SLT_dom_1"/>
</dbReference>
<feature type="signal peptide" evidence="8">
    <location>
        <begin position="1"/>
        <end position="28"/>
    </location>
</feature>
<dbReference type="Pfam" id="PF00497">
    <property type="entry name" value="SBP_bac_3"/>
    <property type="match status" value="1"/>
</dbReference>
<feature type="chain" id="PRO_5044927208" description="Membrane-bound lytic murein transglycosylase F" evidence="8">
    <location>
        <begin position="29"/>
        <end position="476"/>
    </location>
</feature>
<dbReference type="InterPro" id="IPR023346">
    <property type="entry name" value="Lysozyme-like_dom_sf"/>
</dbReference>
<dbReference type="CDD" id="cd13403">
    <property type="entry name" value="MLTF-like"/>
    <property type="match status" value="1"/>
</dbReference>
<dbReference type="EC" id="4.2.2.n1" evidence="8"/>
<evidence type="ECO:0000313" key="10">
    <source>
        <dbReference type="EMBL" id="WNC67767.1"/>
    </source>
</evidence>
<dbReference type="CDD" id="cd01009">
    <property type="entry name" value="PBP2_YfhD_N"/>
    <property type="match status" value="1"/>
</dbReference>
<evidence type="ECO:0000256" key="6">
    <source>
        <dbReference type="ARBA" id="ARBA00023239"/>
    </source>
</evidence>
<evidence type="ECO:0000313" key="11">
    <source>
        <dbReference type="Proteomes" id="UP001248581"/>
    </source>
</evidence>
<protein>
    <recommendedName>
        <fullName evidence="8">Membrane-bound lytic murein transglycosylase F</fullName>
        <ecNumber evidence="8">4.2.2.n1</ecNumber>
    </recommendedName>
    <alternativeName>
        <fullName evidence="8">Murein lyase F</fullName>
    </alternativeName>
</protein>
<reference evidence="11" key="1">
    <citation type="submission" date="2023-09" db="EMBL/GenBank/DDBJ databases">
        <authorList>
            <person name="Li S."/>
            <person name="Li X."/>
            <person name="Zhang C."/>
            <person name="Zhao Z."/>
        </authorList>
    </citation>
    <scope>NUCLEOTIDE SEQUENCE [LARGE SCALE GENOMIC DNA]</scope>
    <source>
        <strain evidence="11">SQ345</strain>
    </source>
</reference>
<comment type="similarity">
    <text evidence="8">In the C-terminal section; belongs to the transglycosylase Slt family.</text>
</comment>
<dbReference type="PROSITE" id="PS51257">
    <property type="entry name" value="PROKAR_LIPOPROTEIN"/>
    <property type="match status" value="1"/>
</dbReference>
<keyword evidence="7 8" id="KW-0961">Cell wall biogenesis/degradation</keyword>
<dbReference type="Proteomes" id="UP001248581">
    <property type="component" value="Chromosome"/>
</dbReference>
<dbReference type="PANTHER" id="PTHR35936:SF32">
    <property type="entry name" value="MEMBRANE-BOUND LYTIC MUREIN TRANSGLYCOSYLASE F"/>
    <property type="match status" value="1"/>
</dbReference>
<sequence precursor="true">MKKILYKFKNIATSLTSLLFVTIFLLTACSSDNEPTNLQQIVKRGTLKVGTLFGPNSYYLGATGPRGFEYELAKAYAESLGVELEIVPSYTLNELFPKIDNGEVDILAAGLSVTPERLTKYRFTPSYSSISQKLVFKQGREWPRKIEDFSGSLKVAEHSSHAENLLALKAKHPNLSWTVTDEFDADELLLEVLEERIDFTIADSNTLAINRRYYPEISVAFTIQQPKPIAWMLSKKGDDALLASLVEFFGEAHHDGTILTLEDKYYGHIQEFNYVDTRTFIKAVETKLPKYRPLFERHGVDMDWRFLAAISYQESHWEPHARSYTGVRGMMMLTLPTAKQMGVKSRLDAEQSIKGGAKYFLQLINRIPARIKNPDRKWFALAAYNVGWGHMEDARVITERRGGDPDRWVDVKESLPLLKQRKYYKNTKYGYARGDEPVRYVENIRAYYDTLLFLEKDKSIEIEAEPVVEESSADVN</sequence>
<comment type="similarity">
    <text evidence="2">Belongs to the bacterial solute-binding protein 3 family.</text>
</comment>
<proteinExistence type="inferred from homology"/>
<dbReference type="EMBL" id="CP134146">
    <property type="protein sequence ID" value="WNC67767.1"/>
    <property type="molecule type" value="Genomic_DNA"/>
</dbReference>
<comment type="similarity">
    <text evidence="8">In the N-terminal section; belongs to the bacterial solute-binding protein 3 family.</text>
</comment>
<dbReference type="NCBIfam" id="NF008112">
    <property type="entry name" value="PRK10859.1"/>
    <property type="match status" value="1"/>
</dbReference>
<evidence type="ECO:0000256" key="2">
    <source>
        <dbReference type="ARBA" id="ARBA00010333"/>
    </source>
</evidence>
<evidence type="ECO:0000256" key="7">
    <source>
        <dbReference type="ARBA" id="ARBA00023316"/>
    </source>
</evidence>
<dbReference type="InterPro" id="IPR023703">
    <property type="entry name" value="MltF"/>
</dbReference>
<feature type="region of interest" description="LT domain" evidence="8">
    <location>
        <begin position="270"/>
        <end position="476"/>
    </location>
</feature>
<keyword evidence="6 8" id="KW-0456">Lyase</keyword>
<name>A0ABY9TG84_9GAMM</name>
<dbReference type="GO" id="GO:0016829">
    <property type="term" value="F:lyase activity"/>
    <property type="evidence" value="ECO:0007669"/>
    <property type="project" value="UniProtKB-KW"/>
</dbReference>
<dbReference type="InterPro" id="IPR001638">
    <property type="entry name" value="Solute-binding_3/MltF_N"/>
</dbReference>
<accession>A0ABY9TG84</accession>
<dbReference type="InterPro" id="IPR000189">
    <property type="entry name" value="Transglyc_AS"/>
</dbReference>
<dbReference type="Gene3D" id="1.10.530.10">
    <property type="match status" value="1"/>
</dbReference>
<dbReference type="PROSITE" id="PS00922">
    <property type="entry name" value="TRANSGLYCOSYLASE"/>
    <property type="match status" value="1"/>
</dbReference>
<organism evidence="10 11">
    <name type="scientific">Thalassotalea nanhaiensis</name>
    <dbReference type="NCBI Taxonomy" id="3065648"/>
    <lineage>
        <taxon>Bacteria</taxon>
        <taxon>Pseudomonadati</taxon>
        <taxon>Pseudomonadota</taxon>
        <taxon>Gammaproteobacteria</taxon>
        <taxon>Alteromonadales</taxon>
        <taxon>Colwelliaceae</taxon>
        <taxon>Thalassotalea</taxon>
    </lineage>
</organism>
<feature type="domain" description="Solute-binding protein family 3/N-terminal" evidence="9">
    <location>
        <begin position="46"/>
        <end position="269"/>
    </location>
</feature>
<keyword evidence="11" id="KW-1185">Reference proteome</keyword>
<dbReference type="SMART" id="SM00062">
    <property type="entry name" value="PBPb"/>
    <property type="match status" value="1"/>
</dbReference>
<evidence type="ECO:0000256" key="3">
    <source>
        <dbReference type="ARBA" id="ARBA00022729"/>
    </source>
</evidence>
<evidence type="ECO:0000256" key="4">
    <source>
        <dbReference type="ARBA" id="ARBA00023136"/>
    </source>
</evidence>
<dbReference type="SUPFAM" id="SSF53850">
    <property type="entry name" value="Periplasmic binding protein-like II"/>
    <property type="match status" value="1"/>
</dbReference>
<keyword evidence="3 8" id="KW-0732">Signal</keyword>
<dbReference type="Pfam" id="PF01464">
    <property type="entry name" value="SLT"/>
    <property type="match status" value="1"/>
</dbReference>
<evidence type="ECO:0000256" key="1">
    <source>
        <dbReference type="ARBA" id="ARBA00007734"/>
    </source>
</evidence>
<comment type="function">
    <text evidence="8">Murein-degrading enzyme that degrades murein glycan strands and insoluble, high-molecular weight murein sacculi, with the concomitant formation of a 1,6-anhydromuramoyl product. Lytic transglycosylases (LTs) play an integral role in the metabolism of the peptidoglycan (PG) sacculus. Their lytic action creates space within the PG sacculus to allow for its expansion as well as for the insertion of various structures such as secretion systems and flagella.</text>
</comment>
<feature type="active site" evidence="8">
    <location>
        <position position="314"/>
    </location>
</feature>
<dbReference type="SUPFAM" id="SSF53955">
    <property type="entry name" value="Lysozyme-like"/>
    <property type="match status" value="1"/>
</dbReference>
<keyword evidence="5 8" id="KW-0998">Cell outer membrane</keyword>
<dbReference type="RefSeq" id="WP_348386926.1">
    <property type="nucleotide sequence ID" value="NZ_CP134146.1"/>
</dbReference>
<evidence type="ECO:0000256" key="8">
    <source>
        <dbReference type="HAMAP-Rule" id="MF_02016"/>
    </source>
</evidence>
<gene>
    <name evidence="8 10" type="primary">mltF</name>
    <name evidence="10" type="ORF">RI845_14720</name>
</gene>
<comment type="catalytic activity">
    <reaction evidence="8">
        <text>Exolytic cleavage of the (1-&gt;4)-beta-glycosidic linkage between N-acetylmuramic acid (MurNAc) and N-acetylglucosamine (GlcNAc) residues in peptidoglycan, from either the reducing or the non-reducing ends of the peptidoglycan chains, with concomitant formation of a 1,6-anhydrobond in the MurNAc residue.</text>
        <dbReference type="EC" id="4.2.2.n1"/>
    </reaction>
</comment>
<dbReference type="HAMAP" id="MF_02016">
    <property type="entry name" value="MltF"/>
    <property type="match status" value="1"/>
</dbReference>
<comment type="subcellular location">
    <subcellularLocation>
        <location evidence="8">Cell outer membrane</location>
        <topology evidence="8">Peripheral membrane protein</topology>
    </subcellularLocation>
    <text evidence="8">Attached to the inner leaflet of the outer membrane.</text>
</comment>